<proteinExistence type="predicted"/>
<sequence length="344" mass="36045">MNNKLSLAFLGMACSVIALFTGCKQDALIGERVPETGKVYFGLADSSGTKGINGVSSWSQDTVAKTVTIAAAIYRGGFTELAPFTVKIQADNSAVDKLISAGKLPANTVKLATTDYTLDESATIEYKDGVMKGMVLPEIKMSALNANQGKYIALGLSIASAERFGINESRSKIVVYANVDSLMDAIIPPKNQIVNDAWQVLKIANNDNVTATPASNGSFVFAGGSGGHIGIYQAVDVQAGRKYSFTFNVKGTGATDTWFEVYIGYGAPVTGVDYNEGGVRMGLNTWTGCGKTAFDDLLSKVGCVGSGPIFTAPATGKVYLVIRTGGTNLGAGGITASKFVFIRQ</sequence>
<protein>
    <submittedName>
        <fullName evidence="2">DUF1735 domain-containing protein</fullName>
    </submittedName>
</protein>
<keyword evidence="1" id="KW-0732">Signal</keyword>
<gene>
    <name evidence="2" type="ORF">U0035_01805</name>
</gene>
<dbReference type="PROSITE" id="PS51257">
    <property type="entry name" value="PROKAR_LIPOPROTEIN"/>
    <property type="match status" value="1"/>
</dbReference>
<dbReference type="EMBL" id="CP139960">
    <property type="protein sequence ID" value="WQD38878.1"/>
    <property type="molecule type" value="Genomic_DNA"/>
</dbReference>
<name>A0ABZ0W8F2_9BACT</name>
<evidence type="ECO:0000256" key="1">
    <source>
        <dbReference type="SAM" id="SignalP"/>
    </source>
</evidence>
<feature type="signal peptide" evidence="1">
    <location>
        <begin position="1"/>
        <end position="20"/>
    </location>
</feature>
<evidence type="ECO:0000313" key="2">
    <source>
        <dbReference type="EMBL" id="WQD38878.1"/>
    </source>
</evidence>
<dbReference type="Gene3D" id="2.60.120.260">
    <property type="entry name" value="Galactose-binding domain-like"/>
    <property type="match status" value="1"/>
</dbReference>
<dbReference type="RefSeq" id="WP_114793246.1">
    <property type="nucleotide sequence ID" value="NZ_CP139960.1"/>
</dbReference>
<reference evidence="2 3" key="1">
    <citation type="submission" date="2023-12" db="EMBL/GenBank/DDBJ databases">
        <title>Genome sequencing and assembly of bacterial species from a model synthetic community.</title>
        <authorList>
            <person name="Hogle S.L."/>
        </authorList>
    </citation>
    <scope>NUCLEOTIDE SEQUENCE [LARGE SCALE GENOMIC DNA]</scope>
    <source>
        <strain evidence="2 3">HAMBI_3031</strain>
    </source>
</reference>
<keyword evidence="3" id="KW-1185">Reference proteome</keyword>
<accession>A0ABZ0W8F2</accession>
<evidence type="ECO:0000313" key="3">
    <source>
        <dbReference type="Proteomes" id="UP001325680"/>
    </source>
</evidence>
<dbReference type="Proteomes" id="UP001325680">
    <property type="component" value="Chromosome"/>
</dbReference>
<organism evidence="2 3">
    <name type="scientific">Niabella yanshanensis</name>
    <dbReference type="NCBI Taxonomy" id="577386"/>
    <lineage>
        <taxon>Bacteria</taxon>
        <taxon>Pseudomonadati</taxon>
        <taxon>Bacteroidota</taxon>
        <taxon>Chitinophagia</taxon>
        <taxon>Chitinophagales</taxon>
        <taxon>Chitinophagaceae</taxon>
        <taxon>Niabella</taxon>
    </lineage>
</organism>
<feature type="chain" id="PRO_5047471262" evidence="1">
    <location>
        <begin position="21"/>
        <end position="344"/>
    </location>
</feature>